<keyword evidence="2" id="KW-1185">Reference proteome</keyword>
<accession>A0ABU0SGT2</accession>
<protein>
    <submittedName>
        <fullName evidence="1">Uncharacterized protein</fullName>
    </submittedName>
</protein>
<dbReference type="Proteomes" id="UP001230328">
    <property type="component" value="Unassembled WGS sequence"/>
</dbReference>
<dbReference type="EMBL" id="JAUSZI010000001">
    <property type="protein sequence ID" value="MDQ1022447.1"/>
    <property type="molecule type" value="Genomic_DNA"/>
</dbReference>
<comment type="caution">
    <text evidence="1">The sequence shown here is derived from an EMBL/GenBank/DDBJ whole genome shotgun (WGS) entry which is preliminary data.</text>
</comment>
<evidence type="ECO:0000313" key="2">
    <source>
        <dbReference type="Proteomes" id="UP001230328"/>
    </source>
</evidence>
<proteinExistence type="predicted"/>
<evidence type="ECO:0000313" key="1">
    <source>
        <dbReference type="EMBL" id="MDQ1022447.1"/>
    </source>
</evidence>
<name>A0ABU0SGT2_9ACTN</name>
<dbReference type="RefSeq" id="WP_307517301.1">
    <property type="nucleotide sequence ID" value="NZ_JAUSZI010000001.1"/>
</dbReference>
<sequence>MQSIVDRLIGPKRAARVIQPLVRELMTDDLLPETVAYRVVCEGVLAGDPWLLAEPGQGWALRPDVTDPAPALLVIVRRDTDQLTVEDPYGQRLQIPLCALSAYELEQWCWMRPDDDPHHTP</sequence>
<gene>
    <name evidence="1" type="ORF">QF035_000029</name>
</gene>
<reference evidence="1 2" key="1">
    <citation type="submission" date="2023-07" db="EMBL/GenBank/DDBJ databases">
        <title>Comparative genomics of wheat-associated soil bacteria to identify genetic determinants of phenazine resistance.</title>
        <authorList>
            <person name="Mouncey N."/>
        </authorList>
    </citation>
    <scope>NUCLEOTIDE SEQUENCE [LARGE SCALE GENOMIC DNA]</scope>
    <source>
        <strain evidence="1 2">V2I4</strain>
    </source>
</reference>
<organism evidence="1 2">
    <name type="scientific">Streptomyces umbrinus</name>
    <dbReference type="NCBI Taxonomy" id="67370"/>
    <lineage>
        <taxon>Bacteria</taxon>
        <taxon>Bacillati</taxon>
        <taxon>Actinomycetota</taxon>
        <taxon>Actinomycetes</taxon>
        <taxon>Kitasatosporales</taxon>
        <taxon>Streptomycetaceae</taxon>
        <taxon>Streptomyces</taxon>
        <taxon>Streptomyces phaeochromogenes group</taxon>
    </lineage>
</organism>